<dbReference type="Pfam" id="PF02283">
    <property type="entry name" value="CobU"/>
    <property type="match status" value="1"/>
</dbReference>
<name>A0ABS7USP8_9BACI</name>
<protein>
    <submittedName>
        <fullName evidence="1">Bifunctional adenosylcobinamide kinase/adenosylcobinamide-phosphate guanylyltransferase</fullName>
    </submittedName>
</protein>
<reference evidence="1" key="1">
    <citation type="submission" date="2024-05" db="EMBL/GenBank/DDBJ databases">
        <title>Metabacillus sp. nov., isolated from the rhizosphere soil of tomato plants.</title>
        <authorList>
            <person name="Ma R."/>
        </authorList>
    </citation>
    <scope>NUCLEOTIDE SEQUENCE</scope>
    <source>
        <strain evidence="1">DBTR6</strain>
    </source>
</reference>
<dbReference type="SUPFAM" id="SSF52540">
    <property type="entry name" value="P-loop containing nucleoside triphosphate hydrolases"/>
    <property type="match status" value="1"/>
</dbReference>
<sequence length="139" mass="16251">MVGGAYSGKRKLVREQYDEITWHSAYDEDQLTNWKVKFTSSSMLVLEGWEKWIQHELSSNSTLDEVRVSFYGLIDEICELEKMHGKRVIFIILEMGRGIVPMNEEDRNLRDVSGWILQYATNKADTVQYCWHGLSKTIK</sequence>
<keyword evidence="1" id="KW-0418">Kinase</keyword>
<gene>
    <name evidence="1" type="ORF">K9V48_12665</name>
</gene>
<comment type="caution">
    <text evidence="1">The sequence shown here is derived from an EMBL/GenBank/DDBJ whole genome shotgun (WGS) entry which is preliminary data.</text>
</comment>
<organism evidence="1 2">
    <name type="scientific">Metabacillus rhizolycopersici</name>
    <dbReference type="NCBI Taxonomy" id="2875709"/>
    <lineage>
        <taxon>Bacteria</taxon>
        <taxon>Bacillati</taxon>
        <taxon>Bacillota</taxon>
        <taxon>Bacilli</taxon>
        <taxon>Bacillales</taxon>
        <taxon>Bacillaceae</taxon>
        <taxon>Metabacillus</taxon>
    </lineage>
</organism>
<dbReference type="GO" id="GO:0016779">
    <property type="term" value="F:nucleotidyltransferase activity"/>
    <property type="evidence" value="ECO:0007669"/>
    <property type="project" value="UniProtKB-KW"/>
</dbReference>
<dbReference type="Proteomes" id="UP001165287">
    <property type="component" value="Unassembled WGS sequence"/>
</dbReference>
<evidence type="ECO:0000313" key="1">
    <source>
        <dbReference type="EMBL" id="MBZ5751079.1"/>
    </source>
</evidence>
<dbReference type="EMBL" id="JAIQUM010000025">
    <property type="protein sequence ID" value="MBZ5751079.1"/>
    <property type="molecule type" value="Genomic_DNA"/>
</dbReference>
<dbReference type="InterPro" id="IPR027417">
    <property type="entry name" value="P-loop_NTPase"/>
</dbReference>
<dbReference type="RefSeq" id="WP_224139361.1">
    <property type="nucleotide sequence ID" value="NZ_JAIQUM010000025.1"/>
</dbReference>
<accession>A0ABS7USP8</accession>
<evidence type="ECO:0000313" key="2">
    <source>
        <dbReference type="Proteomes" id="UP001165287"/>
    </source>
</evidence>
<dbReference type="InterPro" id="IPR003203">
    <property type="entry name" value="CobU/CobP"/>
</dbReference>
<keyword evidence="2" id="KW-1185">Reference proteome</keyword>
<dbReference type="Gene3D" id="3.40.50.300">
    <property type="entry name" value="P-loop containing nucleotide triphosphate hydrolases"/>
    <property type="match status" value="1"/>
</dbReference>
<keyword evidence="1" id="KW-0548">Nucleotidyltransferase</keyword>
<dbReference type="GO" id="GO:0016301">
    <property type="term" value="F:kinase activity"/>
    <property type="evidence" value="ECO:0007669"/>
    <property type="project" value="UniProtKB-KW"/>
</dbReference>
<proteinExistence type="predicted"/>
<keyword evidence="1" id="KW-0808">Transferase</keyword>